<evidence type="ECO:0000256" key="2">
    <source>
        <dbReference type="SAM" id="MobiDB-lite"/>
    </source>
</evidence>
<protein>
    <submittedName>
        <fullName evidence="4">Cyclic nucleotide-binding domain protein</fullName>
    </submittedName>
</protein>
<dbReference type="CDD" id="cd00038">
    <property type="entry name" value="CAP_ED"/>
    <property type="match status" value="2"/>
</dbReference>
<dbReference type="GO" id="GO:0005952">
    <property type="term" value="C:cAMP-dependent protein kinase complex"/>
    <property type="evidence" value="ECO:0007669"/>
    <property type="project" value="InterPro"/>
</dbReference>
<keyword evidence="1" id="KW-0175">Coiled coil</keyword>
<proteinExistence type="predicted"/>
<feature type="coiled-coil region" evidence="1">
    <location>
        <begin position="208"/>
        <end position="254"/>
    </location>
</feature>
<feature type="domain" description="Cyclic nucleotide-binding" evidence="3">
    <location>
        <begin position="820"/>
        <end position="880"/>
    </location>
</feature>
<dbReference type="SUPFAM" id="SSF51206">
    <property type="entry name" value="cAMP-binding domain-like"/>
    <property type="match status" value="2"/>
</dbReference>
<dbReference type="InterPro" id="IPR018490">
    <property type="entry name" value="cNMP-bd_dom_sf"/>
</dbReference>
<accession>I7M232</accession>
<dbReference type="InterPro" id="IPR050503">
    <property type="entry name" value="cAMP-dep_PK_reg_su-like"/>
</dbReference>
<organism evidence="4 5">
    <name type="scientific">Tetrahymena thermophila (strain SB210)</name>
    <dbReference type="NCBI Taxonomy" id="312017"/>
    <lineage>
        <taxon>Eukaryota</taxon>
        <taxon>Sar</taxon>
        <taxon>Alveolata</taxon>
        <taxon>Ciliophora</taxon>
        <taxon>Intramacronucleata</taxon>
        <taxon>Oligohymenophorea</taxon>
        <taxon>Hymenostomatida</taxon>
        <taxon>Tetrahymenina</taxon>
        <taxon>Tetrahymenidae</taxon>
        <taxon>Tetrahymena</taxon>
    </lineage>
</organism>
<feature type="region of interest" description="Disordered" evidence="2">
    <location>
        <begin position="1150"/>
        <end position="1222"/>
    </location>
</feature>
<feature type="compositionally biased region" description="Polar residues" evidence="2">
    <location>
        <begin position="1199"/>
        <end position="1222"/>
    </location>
</feature>
<dbReference type="Proteomes" id="UP000009168">
    <property type="component" value="Unassembled WGS sequence"/>
</dbReference>
<feature type="region of interest" description="Disordered" evidence="2">
    <location>
        <begin position="595"/>
        <end position="624"/>
    </location>
</feature>
<dbReference type="InParanoid" id="I7M232"/>
<evidence type="ECO:0000313" key="5">
    <source>
        <dbReference type="Proteomes" id="UP000009168"/>
    </source>
</evidence>
<dbReference type="GO" id="GO:0005829">
    <property type="term" value="C:cytosol"/>
    <property type="evidence" value="ECO:0007669"/>
    <property type="project" value="TreeGrafter"/>
</dbReference>
<dbReference type="OrthoDB" id="10690007at2759"/>
<feature type="compositionally biased region" description="Low complexity" evidence="2">
    <location>
        <begin position="676"/>
        <end position="703"/>
    </location>
</feature>
<dbReference type="GO" id="GO:0034236">
    <property type="term" value="F:protein kinase A catalytic subunit binding"/>
    <property type="evidence" value="ECO:0007669"/>
    <property type="project" value="TreeGrafter"/>
</dbReference>
<feature type="domain" description="Cyclic nucleotide-binding" evidence="3">
    <location>
        <begin position="370"/>
        <end position="433"/>
    </location>
</feature>
<keyword evidence="5" id="KW-1185">Reference proteome</keyword>
<evidence type="ECO:0000256" key="1">
    <source>
        <dbReference type="SAM" id="Coils"/>
    </source>
</evidence>
<name>I7M232_TETTS</name>
<dbReference type="SMART" id="SM00100">
    <property type="entry name" value="cNMP"/>
    <property type="match status" value="1"/>
</dbReference>
<dbReference type="Pfam" id="PF00027">
    <property type="entry name" value="cNMP_binding"/>
    <property type="match status" value="1"/>
</dbReference>
<dbReference type="PANTHER" id="PTHR11635:SF152">
    <property type="entry name" value="CAMP-DEPENDENT PROTEIN KINASE TYPE I REGULATORY SUBUNIT-RELATED"/>
    <property type="match status" value="1"/>
</dbReference>
<dbReference type="InterPro" id="IPR000595">
    <property type="entry name" value="cNMP-bd_dom"/>
</dbReference>
<dbReference type="GeneID" id="7846862"/>
<dbReference type="PROSITE" id="PS50042">
    <property type="entry name" value="CNMP_BINDING_3"/>
    <property type="match status" value="3"/>
</dbReference>
<dbReference type="EMBL" id="GG662651">
    <property type="protein sequence ID" value="EAR98388.2"/>
    <property type="molecule type" value="Genomic_DNA"/>
</dbReference>
<feature type="compositionally biased region" description="Low complexity" evidence="2">
    <location>
        <begin position="1161"/>
        <end position="1176"/>
    </location>
</feature>
<dbReference type="RefSeq" id="XP_001018633.2">
    <property type="nucleotide sequence ID" value="XM_001018633.2"/>
</dbReference>
<sequence>MSTMNDQQLNVKSGNSRSNYQIASLSSSNTQKDLQQQYPLAEKTIQNPLILNPLIKLNNQPIQYDISEKTFRDINNEEPNQQKRFSGFDQGIDDTDLIFKEGKDLFQKSQQSLNFASNFSSLTFKSQYEVLSSSQNIIQKDDTNIENLHNIQSGQIKSKGSDKLSETISQKSQINNQSLLQENIISQNYIKENTNQQQDDINHDTFYKNELNENEDNLEKRKKNVVLDIVNRNVNQKIKQNENLTIKLNNSEKQTIPGNEDISKFEDQQIRERNQTQIPSPDKFQKRINNDDLQALGDQISPNQNRRQHKFDKVNKINQKSKFKANNTIEKALRILIYKKREQRNNEDLATLQKATIDMNFFKELLSKKSNIQNNIHQNLCKAMQYEYRKQGSVVFYAGDIPDRFYILLKGEVAVLLKKQQEEIDKLKKGQNLDPTDEKKKSKFTLRKYLLFKKFQKVVNNLKIVILFINRLKALKNGTEETEEDYYSQNIFNFNETQAVLQNKDELNQNKVITSQNKIALFANEIETQSSKITNSSNPPAFNNFSELKKKQSIFLQPINNRASLFSPENNTKLQSIIMDTSGQSCLSPNISIEKQNKKKKKKKKDLQFTIKQQPTKPIDDKKKNLLPSQLAIYESKLQDQLKQDIMTSSKNITGLFKMPKMSILQTSQPKKKDNTQQLQQQSTLNQSQSMTQSQQKNQNNSTELNSAEEKEQQINTNNQSKQIQTPEGGKQEIRSVRKSYLKKKILVDFQKVRLGVRLAKIFEPSSQQSQLNIGGVKILQCFQMQNENLKKMLPKLDLMSLENSAHFFDENIFKYFHASNLGEGRVFGDLGILTKKPRAATIVCNEDCYFGVLNVEDYSKILMEQKKKKMQKGIKFLASTINISLSIEKMAKISQFFEKRQFASGERIYEEGDQVQHIYIIKRGEVELFRKLQTSYGINQNQTITVSIGIIGIKSYFGEDDTIFNRKRKYTAVAKIDTKLLMCKKKDFQKLMNEISEMNIALKEMAIQKEFWRDQKYSDIQKTRNSIKKIETLYKARNASNSISQQLSENENRLQQQINDALSTLVSQQTHKTQYTQEDDQYENQQSEEIVRRQLLKLEKDSKILNLAVSRNRENSLSLNRSSIKPNPQQQSVFIEKSQILQLNNESYQMNSPKSQVTNQKSPQSSPRQSPRKSPILSPQKPQFYSPRIHPIQIPKNKPNQSLKQSPNNRNSQLQSPQNRDSIQNFSSCFQDYVQQETKEIQSQVEPATSTITKDNFIGSGINSQKCYFKGNYRNISPRLKEIIQQNPDLNKEGQIKELLCKIQYKKQILQNNSLGQQQLSVMHIFKETSDIFNDATHKQHKMRDFRKHLESADGSKRYSLNEKQFIKQGKMTRQEKIEQLLQKFKEKTLIQNDLTKSLTGEFFIQSQSPQIKDKIPSCKRTNSLDYLLNSEMFQKKDFVIQSDSLNNSENVMQSSINSQSSAQSQMKKHDCDNFIFFGQQSANKGLNARKLRSSFFYNPKHHRIGSLNLQSTKQSKFLVQNQHSILNSSNKSSLIDQDHLKNEQQSKTNHRQSFSQTQNSCFFKNISEFTNPLPSPNESPFKSNKSFGKLKSIQSNMEKIVIVNHMGKPTTFLQQTFQQQLK</sequence>
<dbReference type="STRING" id="312017.I7M232"/>
<dbReference type="GO" id="GO:0030552">
    <property type="term" value="F:cAMP binding"/>
    <property type="evidence" value="ECO:0007669"/>
    <property type="project" value="TreeGrafter"/>
</dbReference>
<dbReference type="GO" id="GO:0004862">
    <property type="term" value="F:cAMP-dependent protein kinase inhibitor activity"/>
    <property type="evidence" value="ECO:0007669"/>
    <property type="project" value="TreeGrafter"/>
</dbReference>
<dbReference type="PANTHER" id="PTHR11635">
    <property type="entry name" value="CAMP-DEPENDENT PROTEIN KINASE REGULATORY CHAIN"/>
    <property type="match status" value="1"/>
</dbReference>
<evidence type="ECO:0000259" key="3">
    <source>
        <dbReference type="PROSITE" id="PS50042"/>
    </source>
</evidence>
<dbReference type="KEGG" id="tet:TTHERM_00289160"/>
<feature type="region of interest" description="Disordered" evidence="2">
    <location>
        <begin position="666"/>
        <end position="734"/>
    </location>
</feature>
<feature type="domain" description="Cyclic nucleotide-binding" evidence="3">
    <location>
        <begin position="882"/>
        <end position="1010"/>
    </location>
</feature>
<dbReference type="InterPro" id="IPR014710">
    <property type="entry name" value="RmlC-like_jellyroll"/>
</dbReference>
<feature type="compositionally biased region" description="Polar residues" evidence="2">
    <location>
        <begin position="714"/>
        <end position="726"/>
    </location>
</feature>
<reference evidence="5" key="1">
    <citation type="journal article" date="2006" name="PLoS Biol.">
        <title>Macronuclear genome sequence of the ciliate Tetrahymena thermophila, a model eukaryote.</title>
        <authorList>
            <person name="Eisen J.A."/>
            <person name="Coyne R.S."/>
            <person name="Wu M."/>
            <person name="Wu D."/>
            <person name="Thiagarajan M."/>
            <person name="Wortman J.R."/>
            <person name="Badger J.H."/>
            <person name="Ren Q."/>
            <person name="Amedeo P."/>
            <person name="Jones K.M."/>
            <person name="Tallon L.J."/>
            <person name="Delcher A.L."/>
            <person name="Salzberg S.L."/>
            <person name="Silva J.C."/>
            <person name="Haas B.J."/>
            <person name="Majoros W.H."/>
            <person name="Farzad M."/>
            <person name="Carlton J.M."/>
            <person name="Smith R.K. Jr."/>
            <person name="Garg J."/>
            <person name="Pearlman R.E."/>
            <person name="Karrer K.M."/>
            <person name="Sun L."/>
            <person name="Manning G."/>
            <person name="Elde N.C."/>
            <person name="Turkewitz A.P."/>
            <person name="Asai D.J."/>
            <person name="Wilkes D.E."/>
            <person name="Wang Y."/>
            <person name="Cai H."/>
            <person name="Collins K."/>
            <person name="Stewart B.A."/>
            <person name="Lee S.R."/>
            <person name="Wilamowska K."/>
            <person name="Weinberg Z."/>
            <person name="Ruzzo W.L."/>
            <person name="Wloga D."/>
            <person name="Gaertig J."/>
            <person name="Frankel J."/>
            <person name="Tsao C.-C."/>
            <person name="Gorovsky M.A."/>
            <person name="Keeling P.J."/>
            <person name="Waller R.F."/>
            <person name="Patron N.J."/>
            <person name="Cherry J.M."/>
            <person name="Stover N.A."/>
            <person name="Krieger C.J."/>
            <person name="del Toro C."/>
            <person name="Ryder H.F."/>
            <person name="Williamson S.C."/>
            <person name="Barbeau R.A."/>
            <person name="Hamilton E.P."/>
            <person name="Orias E."/>
        </authorList>
    </citation>
    <scope>NUCLEOTIDE SEQUENCE [LARGE SCALE GENOMIC DNA]</scope>
    <source>
        <strain evidence="5">SB210</strain>
    </source>
</reference>
<dbReference type="Gene3D" id="2.60.120.10">
    <property type="entry name" value="Jelly Rolls"/>
    <property type="match status" value="3"/>
</dbReference>
<gene>
    <name evidence="4" type="ORF">TTHERM_00289160</name>
</gene>
<dbReference type="eggNOG" id="KOG1113">
    <property type="taxonomic scope" value="Eukaryota"/>
</dbReference>
<evidence type="ECO:0000313" key="4">
    <source>
        <dbReference type="EMBL" id="EAR98388.2"/>
    </source>
</evidence>
<feature type="compositionally biased region" description="Polar residues" evidence="2">
    <location>
        <begin position="1150"/>
        <end position="1160"/>
    </location>
</feature>